<gene>
    <name evidence="4" type="ORF">SAMN02745189_01510</name>
</gene>
<reference evidence="4 5" key="1">
    <citation type="submission" date="2016-11" db="EMBL/GenBank/DDBJ databases">
        <authorList>
            <person name="Jaros S."/>
            <person name="Januszkiewicz K."/>
            <person name="Wedrychowicz H."/>
        </authorList>
    </citation>
    <scope>NUCLEOTIDE SEQUENCE [LARGE SCALE GENOMIC DNA]</scope>
    <source>
        <strain evidence="4 5">DSM 16010</strain>
    </source>
</reference>
<dbReference type="InterPro" id="IPR051203">
    <property type="entry name" value="Polysaccharide_Synthase-Rel"/>
</dbReference>
<feature type="transmembrane region" description="Helical" evidence="2">
    <location>
        <begin position="36"/>
        <end position="59"/>
    </location>
</feature>
<protein>
    <submittedName>
        <fullName evidence="4">NDP-sugar epimerase, includes UDP-GlcNAc-inverting 4,6-dehydratase FlaA1 and capsular polysaccharide biosynthesis protein EpsC</fullName>
    </submittedName>
</protein>
<dbReference type="CDD" id="cd05237">
    <property type="entry name" value="UDP_invert_4-6DH_SDR_e"/>
    <property type="match status" value="1"/>
</dbReference>
<dbReference type="Proteomes" id="UP000184206">
    <property type="component" value="Unassembled WGS sequence"/>
</dbReference>
<proteinExistence type="inferred from homology"/>
<dbReference type="OrthoDB" id="9803111at2"/>
<dbReference type="STRING" id="1123231.SAMN02745189_01510"/>
<dbReference type="EMBL" id="FRCF01000005">
    <property type="protein sequence ID" value="SHM08499.1"/>
    <property type="molecule type" value="Genomic_DNA"/>
</dbReference>
<dbReference type="Pfam" id="PF02719">
    <property type="entry name" value="Polysacc_synt_2"/>
    <property type="match status" value="1"/>
</dbReference>
<comment type="similarity">
    <text evidence="1">Belongs to the polysaccharide synthase family.</text>
</comment>
<organism evidence="4 5">
    <name type="scientific">Lacicoccus alkaliphilus DSM 16010</name>
    <dbReference type="NCBI Taxonomy" id="1123231"/>
    <lineage>
        <taxon>Bacteria</taxon>
        <taxon>Bacillati</taxon>
        <taxon>Bacillota</taxon>
        <taxon>Bacilli</taxon>
        <taxon>Bacillales</taxon>
        <taxon>Salinicoccaceae</taxon>
        <taxon>Lacicoccus</taxon>
    </lineage>
</organism>
<feature type="transmembrane region" description="Helical" evidence="2">
    <location>
        <begin position="7"/>
        <end position="30"/>
    </location>
</feature>
<evidence type="ECO:0000256" key="2">
    <source>
        <dbReference type="SAM" id="Phobius"/>
    </source>
</evidence>
<dbReference type="SUPFAM" id="SSF51735">
    <property type="entry name" value="NAD(P)-binding Rossmann-fold domains"/>
    <property type="match status" value="2"/>
</dbReference>
<dbReference type="InterPro" id="IPR003869">
    <property type="entry name" value="Polysac_CapD-like"/>
</dbReference>
<dbReference type="RefSeq" id="WP_072709935.1">
    <property type="nucleotide sequence ID" value="NZ_FRCF01000005.1"/>
</dbReference>
<keyword evidence="2" id="KW-1133">Transmembrane helix</keyword>
<name>A0A1M7FXY8_9BACL</name>
<keyword evidence="2" id="KW-0472">Membrane</keyword>
<keyword evidence="2" id="KW-0812">Transmembrane</keyword>
<sequence length="599" mass="67558">MGARGRYILLLAIDSLIVTFSVFLGYYILAPFFLDYTWPVLVGVSITLLISHHVFAYVFNLYHRAWEYASVREMMSITKAVTASIIVTYILTMIFFQTSFTRLMIITWMMHLLLIGGSRLSWRVTRSNIIGKEEKDRYKNKKRTMIVGAGRGGAMLVKQMLDTPQMDMIPIVAVDDEPAKQRMELAPRVRVEGDRNDIQRLIKKYEVEKVVIAIPSLSKSELNEIHSLSVAEDVEVMIMPNIDDVMSGSVKVNDLKKVQVEDLLGREPVELDTEGIEEQVRDKVILVTGAGGSIGSEIVRQITKFHPRKIVLVGHGENSIYTILEEVHSYRNSVEHIPIIADVQDKERMLEVFETYKPNIVYHAAAHKHVPLMEVNSQEAVKNNIIGTKNTAEASIKYKAEKFVLISTDKAVNPPNVMGATKKVAEMVVQALDAKTEETTLVAVRFGNVLGSRGSVIPKFRKQIENGGPITITDERMTRYFMTIPEASRLVIQAGSLANGGEVFVLDMGEPVKIIDLARNMIKFSGYRENEIDINISGIRPGEKLYEELLNENEIHPEQVYDKIYIGKAKKMININELERALSSKLYDEIIKLGKNSNV</sequence>
<evidence type="ECO:0000259" key="3">
    <source>
        <dbReference type="Pfam" id="PF02719"/>
    </source>
</evidence>
<dbReference type="Gene3D" id="3.40.50.720">
    <property type="entry name" value="NAD(P)-binding Rossmann-like Domain"/>
    <property type="match status" value="2"/>
</dbReference>
<dbReference type="InterPro" id="IPR036291">
    <property type="entry name" value="NAD(P)-bd_dom_sf"/>
</dbReference>
<evidence type="ECO:0000256" key="1">
    <source>
        <dbReference type="ARBA" id="ARBA00007430"/>
    </source>
</evidence>
<dbReference type="PANTHER" id="PTHR43318">
    <property type="entry name" value="UDP-N-ACETYLGLUCOSAMINE 4,6-DEHYDRATASE"/>
    <property type="match status" value="1"/>
</dbReference>
<dbReference type="AlphaFoldDB" id="A0A1M7FXY8"/>
<keyword evidence="5" id="KW-1185">Reference proteome</keyword>
<evidence type="ECO:0000313" key="4">
    <source>
        <dbReference type="EMBL" id="SHM08499.1"/>
    </source>
</evidence>
<feature type="domain" description="Polysaccharide biosynthesis protein CapD-like" evidence="3">
    <location>
        <begin position="285"/>
        <end position="567"/>
    </location>
</feature>
<accession>A0A1M7FXY8</accession>
<dbReference type="Pfam" id="PF13727">
    <property type="entry name" value="CoA_binding_3"/>
    <property type="match status" value="1"/>
</dbReference>
<feature type="transmembrane region" description="Helical" evidence="2">
    <location>
        <begin position="80"/>
        <end position="97"/>
    </location>
</feature>
<dbReference type="PANTHER" id="PTHR43318:SF1">
    <property type="entry name" value="POLYSACCHARIDE BIOSYNTHESIS PROTEIN EPSC-RELATED"/>
    <property type="match status" value="1"/>
</dbReference>
<evidence type="ECO:0000313" key="5">
    <source>
        <dbReference type="Proteomes" id="UP000184206"/>
    </source>
</evidence>